<dbReference type="PANTHER" id="PTHR43142">
    <property type="entry name" value="CARBOXYLIC ESTER HYDROLASE"/>
    <property type="match status" value="1"/>
</dbReference>
<sequence length="172" mass="19223">GVGFHFGSSAQFSEGSYMVKPLTTFRCFLVPHGTKSSEKGVMNLGLKDQRLALEWIQENIEYFCRDKTKITLFGESAGAITTLYQSLYKGGDIRGVFRGMIQQSGSPSSAKAPPAEDPVQEQGYQFVVNVQLSDGLKRCSMLEWNRRTLFSFISRNLPSSAVLLLSRQFDYV</sequence>
<dbReference type="Proteomes" id="UP000663888">
    <property type="component" value="Unassembled WGS sequence"/>
</dbReference>
<evidence type="ECO:0000313" key="5">
    <source>
        <dbReference type="Proteomes" id="UP000663888"/>
    </source>
</evidence>
<evidence type="ECO:0000256" key="2">
    <source>
        <dbReference type="ARBA" id="ARBA00022801"/>
    </source>
</evidence>
<dbReference type="Pfam" id="PF00135">
    <property type="entry name" value="COesterase"/>
    <property type="match status" value="1"/>
</dbReference>
<dbReference type="Gene3D" id="3.40.50.1820">
    <property type="entry name" value="alpha/beta hydrolase"/>
    <property type="match status" value="1"/>
</dbReference>
<organism evidence="4 5">
    <name type="scientific">Rhizoctonia solani</name>
    <dbReference type="NCBI Taxonomy" id="456999"/>
    <lineage>
        <taxon>Eukaryota</taxon>
        <taxon>Fungi</taxon>
        <taxon>Dikarya</taxon>
        <taxon>Basidiomycota</taxon>
        <taxon>Agaricomycotina</taxon>
        <taxon>Agaricomycetes</taxon>
        <taxon>Cantharellales</taxon>
        <taxon>Ceratobasidiaceae</taxon>
        <taxon>Rhizoctonia</taxon>
    </lineage>
</organism>
<dbReference type="InterPro" id="IPR002018">
    <property type="entry name" value="CarbesteraseB"/>
</dbReference>
<reference evidence="4" key="1">
    <citation type="submission" date="2021-01" db="EMBL/GenBank/DDBJ databases">
        <authorList>
            <person name="Kaushik A."/>
        </authorList>
    </citation>
    <scope>NUCLEOTIDE SEQUENCE</scope>
    <source>
        <strain evidence="4">AG4-R118</strain>
    </source>
</reference>
<feature type="non-terminal residue" evidence="4">
    <location>
        <position position="1"/>
    </location>
</feature>
<evidence type="ECO:0000256" key="1">
    <source>
        <dbReference type="ARBA" id="ARBA00005964"/>
    </source>
</evidence>
<evidence type="ECO:0000259" key="3">
    <source>
        <dbReference type="Pfam" id="PF00135"/>
    </source>
</evidence>
<proteinExistence type="inferred from homology"/>
<evidence type="ECO:0000313" key="4">
    <source>
        <dbReference type="EMBL" id="CAE6408246.1"/>
    </source>
</evidence>
<protein>
    <recommendedName>
        <fullName evidence="3">Carboxylesterase type B domain-containing protein</fullName>
    </recommendedName>
</protein>
<dbReference type="PANTHER" id="PTHR43142:SF1">
    <property type="entry name" value="CARBOXYLIC ESTER HYDROLASE"/>
    <property type="match status" value="1"/>
</dbReference>
<dbReference type="EMBL" id="CAJMWX010000217">
    <property type="protein sequence ID" value="CAE6408246.1"/>
    <property type="molecule type" value="Genomic_DNA"/>
</dbReference>
<dbReference type="AlphaFoldDB" id="A0A8H2WZ25"/>
<comment type="caution">
    <text evidence="4">The sequence shown here is derived from an EMBL/GenBank/DDBJ whole genome shotgun (WGS) entry which is preliminary data.</text>
</comment>
<gene>
    <name evidence="4" type="ORF">RDB_LOCUS9670</name>
</gene>
<dbReference type="InterPro" id="IPR029058">
    <property type="entry name" value="AB_hydrolase_fold"/>
</dbReference>
<dbReference type="GO" id="GO:0016787">
    <property type="term" value="F:hydrolase activity"/>
    <property type="evidence" value="ECO:0007669"/>
    <property type="project" value="UniProtKB-KW"/>
</dbReference>
<name>A0A8H2WZ25_9AGAM</name>
<comment type="similarity">
    <text evidence="1">Belongs to the type-B carboxylesterase/lipase family.</text>
</comment>
<dbReference type="SUPFAM" id="SSF53474">
    <property type="entry name" value="alpha/beta-Hydrolases"/>
    <property type="match status" value="1"/>
</dbReference>
<feature type="domain" description="Carboxylesterase type B" evidence="3">
    <location>
        <begin position="42"/>
        <end position="115"/>
    </location>
</feature>
<keyword evidence="2" id="KW-0378">Hydrolase</keyword>
<accession>A0A8H2WZ25</accession>